<evidence type="ECO:0000313" key="1">
    <source>
        <dbReference type="EMBL" id="MBE0348237.1"/>
    </source>
</evidence>
<sequence>MKKSYEFDYLGVPPYDALFIFKVTITDAFSGDFTTLQVAKSEAAIKAACSGCMYSDVTEIERLGIYVGNIPNIN</sequence>
<proteinExistence type="predicted"/>
<reference evidence="1 2" key="1">
    <citation type="submission" date="2015-06" db="EMBL/GenBank/DDBJ databases">
        <title>Genome sequence of Pseudoalteromonas peptidolytica.</title>
        <authorList>
            <person name="Xie B.-B."/>
            <person name="Rong J.-C."/>
            <person name="Qin Q.-L."/>
            <person name="Zhang Y.-Z."/>
        </authorList>
    </citation>
    <scope>NUCLEOTIDE SEQUENCE [LARGE SCALE GENOMIC DNA]</scope>
    <source>
        <strain evidence="1 2">F12-50-A1</strain>
    </source>
</reference>
<dbReference type="RefSeq" id="WP_147391466.1">
    <property type="nucleotide sequence ID" value="NZ_AQHF01000032.1"/>
</dbReference>
<dbReference type="EMBL" id="AQHF01000032">
    <property type="protein sequence ID" value="MBE0348237.1"/>
    <property type="molecule type" value="Genomic_DNA"/>
</dbReference>
<accession>A0A8I0MZL6</accession>
<dbReference type="AlphaFoldDB" id="A0A8I0MZL6"/>
<organism evidence="1 2">
    <name type="scientific">Pseudoalteromonas peptidolytica F12-50-A1</name>
    <dbReference type="NCBI Taxonomy" id="1315280"/>
    <lineage>
        <taxon>Bacteria</taxon>
        <taxon>Pseudomonadati</taxon>
        <taxon>Pseudomonadota</taxon>
        <taxon>Gammaproteobacteria</taxon>
        <taxon>Alteromonadales</taxon>
        <taxon>Pseudoalteromonadaceae</taxon>
        <taxon>Pseudoalteromonas</taxon>
    </lineage>
</organism>
<protein>
    <submittedName>
        <fullName evidence="1">Uncharacterized protein</fullName>
    </submittedName>
</protein>
<name>A0A8I0MZL6_9GAMM</name>
<keyword evidence="2" id="KW-1185">Reference proteome</keyword>
<evidence type="ECO:0000313" key="2">
    <source>
        <dbReference type="Proteomes" id="UP000660708"/>
    </source>
</evidence>
<comment type="caution">
    <text evidence="1">The sequence shown here is derived from an EMBL/GenBank/DDBJ whole genome shotgun (WGS) entry which is preliminary data.</text>
</comment>
<gene>
    <name evidence="1" type="ORF">PPEP_a4512</name>
</gene>
<dbReference type="Proteomes" id="UP000660708">
    <property type="component" value="Unassembled WGS sequence"/>
</dbReference>